<dbReference type="RefSeq" id="XP_018041584.1">
    <property type="nucleotide sequence ID" value="XM_018182331.1"/>
</dbReference>
<proteinExistence type="predicted"/>
<feature type="transmembrane region" description="Helical" evidence="1">
    <location>
        <begin position="319"/>
        <end position="342"/>
    </location>
</feature>
<dbReference type="STRING" id="1460663.A0A177CWW6"/>
<feature type="transmembrane region" description="Helical" evidence="1">
    <location>
        <begin position="184"/>
        <end position="206"/>
    </location>
</feature>
<dbReference type="GeneID" id="28765817"/>
<dbReference type="Proteomes" id="UP000077069">
    <property type="component" value="Unassembled WGS sequence"/>
</dbReference>
<reference evidence="2 3" key="1">
    <citation type="submission" date="2016-05" db="EMBL/GenBank/DDBJ databases">
        <title>Comparative analysis of secretome profiles of manganese(II)-oxidizing ascomycete fungi.</title>
        <authorList>
            <consortium name="DOE Joint Genome Institute"/>
            <person name="Zeiner C.A."/>
            <person name="Purvine S.O."/>
            <person name="Zink E.M."/>
            <person name="Wu S."/>
            <person name="Pasa-Tolic L."/>
            <person name="Chaput D.L."/>
            <person name="Haridas S."/>
            <person name="Grigoriev I.V."/>
            <person name="Santelli C.M."/>
            <person name="Hansel C.M."/>
        </authorList>
    </citation>
    <scope>NUCLEOTIDE SEQUENCE [LARGE SCALE GENOMIC DNA]</scope>
    <source>
        <strain evidence="2 3">AP3s5-JAC2a</strain>
    </source>
</reference>
<evidence type="ECO:0000256" key="1">
    <source>
        <dbReference type="SAM" id="Phobius"/>
    </source>
</evidence>
<evidence type="ECO:0000313" key="2">
    <source>
        <dbReference type="EMBL" id="OAG11219.1"/>
    </source>
</evidence>
<feature type="transmembrane region" description="Helical" evidence="1">
    <location>
        <begin position="122"/>
        <end position="141"/>
    </location>
</feature>
<dbReference type="EMBL" id="KV441548">
    <property type="protein sequence ID" value="OAG11219.1"/>
    <property type="molecule type" value="Genomic_DNA"/>
</dbReference>
<keyword evidence="1" id="KW-1133">Transmembrane helix</keyword>
<sequence>MADQKNRTWIPEDSKALRYSNCTSPSAWLVEFIGSMDLLSLRTVDAIFEGYDYYWRENNITKPKIDEVLNWVLNVDECDGQSMCGSHPVSQIIDYAFDHCQADVCRGLPWQGNADQAGRGMIFAYGSQAVLVTIYLIILFISRISKLDSTTDARSTTKTGQTRTLLRRIHDSARETLRTFLDASLLFSIAMIIAAIVTANIALASVRKLETEHLSTGIITRELPLNSTVQLSAFAALLSIFPAIALHSSASSLLRRKVYRQSVWILVGVLVVLMFVLSRMAGSEIFTFHDKNDEDMTFNGKALFENLCIDNQVPSHLRLIVLVFFISLSAFGSIYILSMIPWIQKHLEKIQDALSSMMALFATIAMWIAFGAFYYYRKQVEKNAGETNENHKWTFGQVIGLCTFAPIVVEFLFVLVERPEKALTGTMSKRFQVNSVKHSIEEEQTYTEIGFSDEVPLRVVERAK</sequence>
<gene>
    <name evidence="2" type="ORF">CC84DRAFT_1210890</name>
</gene>
<organism evidence="2 3">
    <name type="scientific">Paraphaeosphaeria sporulosa</name>
    <dbReference type="NCBI Taxonomy" id="1460663"/>
    <lineage>
        <taxon>Eukaryota</taxon>
        <taxon>Fungi</taxon>
        <taxon>Dikarya</taxon>
        <taxon>Ascomycota</taxon>
        <taxon>Pezizomycotina</taxon>
        <taxon>Dothideomycetes</taxon>
        <taxon>Pleosporomycetidae</taxon>
        <taxon>Pleosporales</taxon>
        <taxon>Massarineae</taxon>
        <taxon>Didymosphaeriaceae</taxon>
        <taxon>Paraphaeosphaeria</taxon>
    </lineage>
</organism>
<feature type="transmembrane region" description="Helical" evidence="1">
    <location>
        <begin position="354"/>
        <end position="375"/>
    </location>
</feature>
<dbReference type="AlphaFoldDB" id="A0A177CWW6"/>
<dbReference type="OrthoDB" id="4582561at2759"/>
<feature type="transmembrane region" description="Helical" evidence="1">
    <location>
        <begin position="395"/>
        <end position="416"/>
    </location>
</feature>
<keyword evidence="3" id="KW-1185">Reference proteome</keyword>
<evidence type="ECO:0000313" key="3">
    <source>
        <dbReference type="Proteomes" id="UP000077069"/>
    </source>
</evidence>
<keyword evidence="1" id="KW-0472">Membrane</keyword>
<protein>
    <submittedName>
        <fullName evidence="2">Uncharacterized protein</fullName>
    </submittedName>
</protein>
<name>A0A177CWW6_9PLEO</name>
<feature type="transmembrane region" description="Helical" evidence="1">
    <location>
        <begin position="262"/>
        <end position="281"/>
    </location>
</feature>
<dbReference type="InParanoid" id="A0A177CWW6"/>
<accession>A0A177CWW6</accession>
<feature type="transmembrane region" description="Helical" evidence="1">
    <location>
        <begin position="231"/>
        <end position="250"/>
    </location>
</feature>
<keyword evidence="1" id="KW-0812">Transmembrane</keyword>